<dbReference type="PANTHER" id="PTHR42724">
    <property type="entry name" value="TETRAACYLDISACCHARIDE 4'-KINASE"/>
    <property type="match status" value="1"/>
</dbReference>
<dbReference type="EC" id="2.7.1.130" evidence="3 13"/>
<keyword evidence="11 13" id="KW-0443">Lipid metabolism</keyword>
<protein>
    <recommendedName>
        <fullName evidence="4 13">Tetraacyldisaccharide 4'-kinase</fullName>
        <ecNumber evidence="3 13">2.7.1.130</ecNumber>
    </recommendedName>
    <alternativeName>
        <fullName evidence="12 13">Lipid A 4'-kinase</fullName>
    </alternativeName>
</protein>
<evidence type="ECO:0000256" key="5">
    <source>
        <dbReference type="ARBA" id="ARBA00022516"/>
    </source>
</evidence>
<evidence type="ECO:0000256" key="3">
    <source>
        <dbReference type="ARBA" id="ARBA00012071"/>
    </source>
</evidence>
<organism evidence="14 15">
    <name type="scientific">Roseibium aestuarii</name>
    <dbReference type="NCBI Taxonomy" id="2600299"/>
    <lineage>
        <taxon>Bacteria</taxon>
        <taxon>Pseudomonadati</taxon>
        <taxon>Pseudomonadota</taxon>
        <taxon>Alphaproteobacteria</taxon>
        <taxon>Hyphomicrobiales</taxon>
        <taxon>Stappiaceae</taxon>
        <taxon>Roseibium</taxon>
    </lineage>
</organism>
<proteinExistence type="inferred from homology"/>
<dbReference type="SUPFAM" id="SSF52540">
    <property type="entry name" value="P-loop containing nucleoside triphosphate hydrolases"/>
    <property type="match status" value="1"/>
</dbReference>
<comment type="catalytic activity">
    <reaction evidence="13">
        <text>a lipid A disaccharide + ATP = a lipid IVA + ADP + H(+)</text>
        <dbReference type="Rhea" id="RHEA:67840"/>
        <dbReference type="ChEBI" id="CHEBI:15378"/>
        <dbReference type="ChEBI" id="CHEBI:30616"/>
        <dbReference type="ChEBI" id="CHEBI:176343"/>
        <dbReference type="ChEBI" id="CHEBI:176425"/>
        <dbReference type="ChEBI" id="CHEBI:456216"/>
        <dbReference type="EC" id="2.7.1.130"/>
    </reaction>
</comment>
<accession>A0ABW4JV07</accession>
<evidence type="ECO:0000256" key="10">
    <source>
        <dbReference type="ARBA" id="ARBA00022840"/>
    </source>
</evidence>
<evidence type="ECO:0000256" key="4">
    <source>
        <dbReference type="ARBA" id="ARBA00016436"/>
    </source>
</evidence>
<keyword evidence="10 13" id="KW-0067">ATP-binding</keyword>
<evidence type="ECO:0000256" key="6">
    <source>
        <dbReference type="ARBA" id="ARBA00022556"/>
    </source>
</evidence>
<dbReference type="Pfam" id="PF02606">
    <property type="entry name" value="LpxK"/>
    <property type="match status" value="1"/>
</dbReference>
<dbReference type="GO" id="GO:0009029">
    <property type="term" value="F:lipid-A 4'-kinase activity"/>
    <property type="evidence" value="ECO:0007669"/>
    <property type="project" value="UniProtKB-EC"/>
</dbReference>
<dbReference type="RefSeq" id="WP_149890960.1">
    <property type="nucleotide sequence ID" value="NZ_JBHUFA010000001.1"/>
</dbReference>
<evidence type="ECO:0000256" key="11">
    <source>
        <dbReference type="ARBA" id="ARBA00023098"/>
    </source>
</evidence>
<dbReference type="EMBL" id="JBHUFA010000001">
    <property type="protein sequence ID" value="MFD1695293.1"/>
    <property type="molecule type" value="Genomic_DNA"/>
</dbReference>
<dbReference type="InterPro" id="IPR027417">
    <property type="entry name" value="P-loop_NTPase"/>
</dbReference>
<evidence type="ECO:0000256" key="8">
    <source>
        <dbReference type="ARBA" id="ARBA00022741"/>
    </source>
</evidence>
<comment type="similarity">
    <text evidence="13">Belongs to the LpxK family.</text>
</comment>
<evidence type="ECO:0000256" key="13">
    <source>
        <dbReference type="HAMAP-Rule" id="MF_00409"/>
    </source>
</evidence>
<name>A0ABW4JV07_9HYPH</name>
<evidence type="ECO:0000256" key="2">
    <source>
        <dbReference type="ARBA" id="ARBA00004870"/>
    </source>
</evidence>
<keyword evidence="5 13" id="KW-0444">Lipid biosynthesis</keyword>
<keyword evidence="8 13" id="KW-0547">Nucleotide-binding</keyword>
<feature type="binding site" evidence="13">
    <location>
        <begin position="58"/>
        <end position="65"/>
    </location>
    <ligand>
        <name>ATP</name>
        <dbReference type="ChEBI" id="CHEBI:30616"/>
    </ligand>
</feature>
<comment type="caution">
    <text evidence="14">The sequence shown here is derived from an EMBL/GenBank/DDBJ whole genome shotgun (WGS) entry which is preliminary data.</text>
</comment>
<keyword evidence="6 13" id="KW-0441">Lipid A biosynthesis</keyword>
<sequence length="360" mass="38381">MSGAFSRAPAFWWRKGLSWQSLLLAIPGLIYGRITGQRMKAAPSGKSAIPVICVGNFVLGGAGKTPFSIALARALEAQGLRPGFLLRGYGGREKGPLLVDLDRHSASDVGDEALLLAEVAPTVVSADRVAGARFAASLADPAAIDILLMDDGFQNPALCKDLSLVLVDAATGLGNGLCFPAGPLRAPLRQQIVHADALVLVGEGTAADEVVHQAARRGLPLYHARIEARPEAGLTDRPVLAFAGIGRPEKFFASLESCGCTLACKVAFPDHHAFSEAETEKLLLEAEREDWQLVTTAKDMARLRTATGEIHRWLSARTKVLPVEMVIDQQARLLGQINEMRRLRVFRQAPSAGSSSGDPA</sequence>
<gene>
    <name evidence="13 14" type="primary">lpxK</name>
    <name evidence="14" type="ORF">ACFSC7_07175</name>
</gene>
<evidence type="ECO:0000313" key="14">
    <source>
        <dbReference type="EMBL" id="MFD1695293.1"/>
    </source>
</evidence>
<reference evidence="15" key="1">
    <citation type="journal article" date="2019" name="Int. J. Syst. Evol. Microbiol.">
        <title>The Global Catalogue of Microorganisms (GCM) 10K type strain sequencing project: providing services to taxonomists for standard genome sequencing and annotation.</title>
        <authorList>
            <consortium name="The Broad Institute Genomics Platform"/>
            <consortium name="The Broad Institute Genome Sequencing Center for Infectious Disease"/>
            <person name="Wu L."/>
            <person name="Ma J."/>
        </authorList>
    </citation>
    <scope>NUCLEOTIDE SEQUENCE [LARGE SCALE GENOMIC DNA]</scope>
    <source>
        <strain evidence="15">JCM 3369</strain>
    </source>
</reference>
<dbReference type="NCBIfam" id="TIGR00682">
    <property type="entry name" value="lpxK"/>
    <property type="match status" value="1"/>
</dbReference>
<evidence type="ECO:0000313" key="15">
    <source>
        <dbReference type="Proteomes" id="UP001597327"/>
    </source>
</evidence>
<keyword evidence="15" id="KW-1185">Reference proteome</keyword>
<dbReference type="InterPro" id="IPR003758">
    <property type="entry name" value="LpxK"/>
</dbReference>
<evidence type="ECO:0000256" key="9">
    <source>
        <dbReference type="ARBA" id="ARBA00022777"/>
    </source>
</evidence>
<evidence type="ECO:0000256" key="7">
    <source>
        <dbReference type="ARBA" id="ARBA00022679"/>
    </source>
</evidence>
<comment type="pathway">
    <text evidence="2 13">Glycolipid biosynthesis; lipid IV(A) biosynthesis; lipid IV(A) from (3R)-3-hydroxytetradecanoyl-[acyl-carrier-protein] and UDP-N-acetyl-alpha-D-glucosamine: step 6/6.</text>
</comment>
<keyword evidence="9 13" id="KW-0418">Kinase</keyword>
<dbReference type="Proteomes" id="UP001597327">
    <property type="component" value="Unassembled WGS sequence"/>
</dbReference>
<evidence type="ECO:0000256" key="12">
    <source>
        <dbReference type="ARBA" id="ARBA00029757"/>
    </source>
</evidence>
<dbReference type="PANTHER" id="PTHR42724:SF1">
    <property type="entry name" value="TETRAACYLDISACCHARIDE 4'-KINASE, MITOCHONDRIAL-RELATED"/>
    <property type="match status" value="1"/>
</dbReference>
<evidence type="ECO:0000256" key="1">
    <source>
        <dbReference type="ARBA" id="ARBA00002274"/>
    </source>
</evidence>
<dbReference type="HAMAP" id="MF_00409">
    <property type="entry name" value="LpxK"/>
    <property type="match status" value="1"/>
</dbReference>
<comment type="function">
    <text evidence="1 13">Transfers the gamma-phosphate of ATP to the 4'-position of a tetraacyldisaccharide 1-phosphate intermediate (termed DS-1-P) to form tetraacyldisaccharide 1,4'-bis-phosphate (lipid IVA).</text>
</comment>
<keyword evidence="7 13" id="KW-0808">Transferase</keyword>